<dbReference type="InterPro" id="IPR050223">
    <property type="entry name" value="D-isomer_2-hydroxyacid_DH"/>
</dbReference>
<organism evidence="5 6">
    <name type="scientific">Streptomyces luomodiensis</name>
    <dbReference type="NCBI Taxonomy" id="3026192"/>
    <lineage>
        <taxon>Bacteria</taxon>
        <taxon>Bacillati</taxon>
        <taxon>Actinomycetota</taxon>
        <taxon>Actinomycetes</taxon>
        <taxon>Kitasatosporales</taxon>
        <taxon>Streptomycetaceae</taxon>
        <taxon>Streptomyces</taxon>
    </lineage>
</organism>
<evidence type="ECO:0000256" key="2">
    <source>
        <dbReference type="ARBA" id="ARBA00023027"/>
    </source>
</evidence>
<reference evidence="5 6" key="1">
    <citation type="submission" date="2023-02" db="EMBL/GenBank/DDBJ databases">
        <title>Streptomyces sp. SCA4-21 with antifungal activity against Fusarium oxysporum f. sp. cubense, Streptomyces sp. SCA2-17 with antifungal activity against Fusarium oxysporum f. sp. cubense.</title>
        <authorList>
            <person name="Qi D."/>
        </authorList>
    </citation>
    <scope>NUCLEOTIDE SEQUENCE [LARGE SCALE GENOMIC DNA]</scope>
    <source>
        <strain evidence="5 6">SCA4-21</strain>
    </source>
</reference>
<evidence type="ECO:0000313" key="5">
    <source>
        <dbReference type="EMBL" id="WNE94117.1"/>
    </source>
</evidence>
<dbReference type="InterPro" id="IPR036291">
    <property type="entry name" value="NAD(P)-bd_dom_sf"/>
</dbReference>
<dbReference type="InterPro" id="IPR011032">
    <property type="entry name" value="GroES-like_sf"/>
</dbReference>
<dbReference type="InterPro" id="IPR013154">
    <property type="entry name" value="ADH-like_N"/>
</dbReference>
<evidence type="ECO:0000259" key="3">
    <source>
        <dbReference type="Pfam" id="PF02826"/>
    </source>
</evidence>
<keyword evidence="1" id="KW-0560">Oxidoreductase</keyword>
<name>A0ABY9UQ63_9ACTN</name>
<keyword evidence="2" id="KW-0520">NAD</keyword>
<protein>
    <submittedName>
        <fullName evidence="5">NAD(P)-dependent oxidoreductase</fullName>
    </submittedName>
</protein>
<dbReference type="Pfam" id="PF08240">
    <property type="entry name" value="ADH_N"/>
    <property type="match status" value="1"/>
</dbReference>
<evidence type="ECO:0000313" key="6">
    <source>
        <dbReference type="Proteomes" id="UP001305606"/>
    </source>
</evidence>
<dbReference type="CDD" id="cd12165">
    <property type="entry name" value="2-Hacid_dh_6"/>
    <property type="match status" value="1"/>
</dbReference>
<dbReference type="PANTHER" id="PTHR10996:SF178">
    <property type="entry name" value="2-HYDROXYACID DEHYDROGENASE YGL185C-RELATED"/>
    <property type="match status" value="1"/>
</dbReference>
<evidence type="ECO:0000259" key="4">
    <source>
        <dbReference type="Pfam" id="PF08240"/>
    </source>
</evidence>
<dbReference type="EMBL" id="CP117522">
    <property type="protein sequence ID" value="WNE94117.1"/>
    <property type="molecule type" value="Genomic_DNA"/>
</dbReference>
<keyword evidence="6" id="KW-1185">Reference proteome</keyword>
<sequence length="431" mass="46209">MTTQTMQAIRWTGAGRLAQDTVPTPTPRPDWVLVEVTRVGICGSDLAIWHGEHARARPGVIIGHEFVGVVAAAPDNTALGTGTHVAIRPLISCHDRDTTSPCRPCASANSHVCAHLGLYGVDEPGGLAQYVLVRADAARPIRGDVPDELTGLAEPLAVAVHRLRLLQITAAGTDQIAWQDLPATITVANSFGHGRSVAEHVLMTVLAARRHLLWHDARLRQGHWHSRLADPEAPTFRTLPGTTVGIVGLGHMGRSIARLCSAVGMRPIGIRRSAAERSTDDPDLAWVDGPHALPDLLGESDVLVLACPLDDTTRHLIGATELDLLGPDALLVNVGRGALVQERSLYEALRTRRLGAAALDVWTTPAGPAPTPPSSLPFHELTNVIMTPHYSATAEDTYRDRAGEVADNLTRLATRRPLRNVVRTGEAEATR</sequence>
<dbReference type="Pfam" id="PF02826">
    <property type="entry name" value="2-Hacid_dh_C"/>
    <property type="match status" value="1"/>
</dbReference>
<dbReference type="Gene3D" id="3.40.50.720">
    <property type="entry name" value="NAD(P)-binding Rossmann-like Domain"/>
    <property type="match status" value="1"/>
</dbReference>
<dbReference type="PANTHER" id="PTHR10996">
    <property type="entry name" value="2-HYDROXYACID DEHYDROGENASE-RELATED"/>
    <property type="match status" value="1"/>
</dbReference>
<dbReference type="SUPFAM" id="SSF50129">
    <property type="entry name" value="GroES-like"/>
    <property type="match status" value="1"/>
</dbReference>
<proteinExistence type="predicted"/>
<dbReference type="Proteomes" id="UP001305606">
    <property type="component" value="Chromosome"/>
</dbReference>
<feature type="domain" description="Alcohol dehydrogenase-like N-terminal" evidence="4">
    <location>
        <begin position="29"/>
        <end position="140"/>
    </location>
</feature>
<dbReference type="RefSeq" id="WP_311033608.1">
    <property type="nucleotide sequence ID" value="NZ_CP117522.1"/>
</dbReference>
<dbReference type="InterPro" id="IPR006140">
    <property type="entry name" value="D-isomer_DH_NAD-bd"/>
</dbReference>
<dbReference type="Gene3D" id="3.90.180.10">
    <property type="entry name" value="Medium-chain alcohol dehydrogenases, catalytic domain"/>
    <property type="match status" value="1"/>
</dbReference>
<feature type="domain" description="D-isomer specific 2-hydroxyacid dehydrogenase NAD-binding" evidence="3">
    <location>
        <begin position="202"/>
        <end position="390"/>
    </location>
</feature>
<evidence type="ECO:0000256" key="1">
    <source>
        <dbReference type="ARBA" id="ARBA00023002"/>
    </source>
</evidence>
<gene>
    <name evidence="5" type="ORF">PS467_01670</name>
</gene>
<accession>A0ABY9UQ63</accession>
<dbReference type="SUPFAM" id="SSF51735">
    <property type="entry name" value="NAD(P)-binding Rossmann-fold domains"/>
    <property type="match status" value="1"/>
</dbReference>